<evidence type="ECO:0000313" key="3">
    <source>
        <dbReference type="Proteomes" id="UP000289557"/>
    </source>
</evidence>
<name>A0AB38WAW1_MYCPM</name>
<dbReference type="InterPro" id="IPR050678">
    <property type="entry name" value="DNA_Partitioning_ATPase"/>
</dbReference>
<sequence length="68" mass="7291">MIISFVNNKGGVLKTTMATNVAGSLVKLCPEQRKVILDLDGQGNVSASFGQNPERLNNTLIDILFKSA</sequence>
<geneLocation type="plasmid" evidence="2 3">
    <name>2</name>
</geneLocation>
<dbReference type="SUPFAM" id="SSF52540">
    <property type="entry name" value="P-loop containing nucleoside triphosphate hydrolases"/>
    <property type="match status" value="1"/>
</dbReference>
<evidence type="ECO:0000313" key="2">
    <source>
        <dbReference type="EMBL" id="VEU58447.1"/>
    </source>
</evidence>
<organism evidence="2 3">
    <name type="scientific">Mycoplasmoides pneumoniae</name>
    <name type="common">Mycoplasma pneumoniae</name>
    <dbReference type="NCBI Taxonomy" id="2104"/>
    <lineage>
        <taxon>Bacteria</taxon>
        <taxon>Bacillati</taxon>
        <taxon>Mycoplasmatota</taxon>
        <taxon>Mycoplasmoidales</taxon>
        <taxon>Mycoplasmoidaceae</taxon>
        <taxon>Mycoplasmoides</taxon>
    </lineage>
</organism>
<gene>
    <name evidence="2" type="primary">soj_3</name>
    <name evidence="2" type="ORF">NCTC10119_00806</name>
</gene>
<dbReference type="InterPro" id="IPR027417">
    <property type="entry name" value="P-loop_NTPase"/>
</dbReference>
<feature type="domain" description="AAA" evidence="1">
    <location>
        <begin position="2"/>
        <end position="66"/>
    </location>
</feature>
<dbReference type="Gene3D" id="3.40.50.300">
    <property type="entry name" value="P-loop containing nucleotide triphosphate hydrolases"/>
    <property type="match status" value="1"/>
</dbReference>
<proteinExistence type="predicted"/>
<reference evidence="2 3" key="1">
    <citation type="submission" date="2019-01" db="EMBL/GenBank/DDBJ databases">
        <authorList>
            <consortium name="Pathogen Informatics"/>
        </authorList>
    </citation>
    <scope>NUCLEOTIDE SEQUENCE [LARGE SCALE GENOMIC DNA]</scope>
    <source>
        <strain evidence="2 3">NCTC10119</strain>
        <plasmid evidence="2 3">2</plasmid>
    </source>
</reference>
<dbReference type="PANTHER" id="PTHR13696:SF52">
    <property type="entry name" value="PARA FAMILY PROTEIN CT_582"/>
    <property type="match status" value="1"/>
</dbReference>
<dbReference type="EMBL" id="LR214946">
    <property type="protein sequence ID" value="VEU58447.1"/>
    <property type="molecule type" value="Genomic_DNA"/>
</dbReference>
<dbReference type="AlphaFoldDB" id="A0AB38WAW1"/>
<keyword evidence="2" id="KW-0614">Plasmid</keyword>
<dbReference type="PANTHER" id="PTHR13696">
    <property type="entry name" value="P-LOOP CONTAINING NUCLEOSIDE TRIPHOSPHATE HYDROLASE"/>
    <property type="match status" value="1"/>
</dbReference>
<dbReference type="Pfam" id="PF13614">
    <property type="entry name" value="AAA_31"/>
    <property type="match status" value="1"/>
</dbReference>
<evidence type="ECO:0000259" key="1">
    <source>
        <dbReference type="Pfam" id="PF13614"/>
    </source>
</evidence>
<dbReference type="Proteomes" id="UP000289557">
    <property type="component" value="Plasmid 2"/>
</dbReference>
<accession>A0AB38WAW1</accession>
<protein>
    <submittedName>
        <fullName evidence="2">ParA family ATPase/ chromosome partitioning protein</fullName>
    </submittedName>
</protein>
<dbReference type="InterPro" id="IPR025669">
    <property type="entry name" value="AAA_dom"/>
</dbReference>